<dbReference type="Pfam" id="PF00566">
    <property type="entry name" value="RabGAP-TBC"/>
    <property type="match status" value="1"/>
</dbReference>
<evidence type="ECO:0000313" key="7">
    <source>
        <dbReference type="Proteomes" id="UP000290900"/>
    </source>
</evidence>
<feature type="region of interest" description="Disordered" evidence="4">
    <location>
        <begin position="488"/>
        <end position="508"/>
    </location>
</feature>
<dbReference type="FunCoup" id="A0A448YSB3">
    <property type="interactions" value="63"/>
</dbReference>
<reference evidence="6 7" key="1">
    <citation type="submission" date="2018-12" db="EMBL/GenBank/DDBJ databases">
        <authorList>
            <person name="Tiukova I."/>
            <person name="Dainat J."/>
        </authorList>
    </citation>
    <scope>NUCLEOTIDE SEQUENCE [LARGE SCALE GENOMIC DNA]</scope>
</reference>
<dbReference type="SMART" id="SM00164">
    <property type="entry name" value="TBC"/>
    <property type="match status" value="1"/>
</dbReference>
<dbReference type="PANTHER" id="PTHR22957">
    <property type="entry name" value="TBC1 DOMAIN FAMILY MEMBER GTPASE-ACTIVATING PROTEIN"/>
    <property type="match status" value="1"/>
</dbReference>
<evidence type="ECO:0000256" key="2">
    <source>
        <dbReference type="ARBA" id="ARBA00072091"/>
    </source>
</evidence>
<dbReference type="SUPFAM" id="SSF47923">
    <property type="entry name" value="Ypt/Rab-GAP domain of gyp1p"/>
    <property type="match status" value="2"/>
</dbReference>
<feature type="compositionally biased region" description="Polar residues" evidence="4">
    <location>
        <begin position="88"/>
        <end position="100"/>
    </location>
</feature>
<dbReference type="GO" id="GO:0005737">
    <property type="term" value="C:cytoplasm"/>
    <property type="evidence" value="ECO:0007669"/>
    <property type="project" value="UniProtKB-ARBA"/>
</dbReference>
<evidence type="ECO:0000256" key="1">
    <source>
        <dbReference type="ARBA" id="ARBA00022468"/>
    </source>
</evidence>
<dbReference type="Proteomes" id="UP000290900">
    <property type="component" value="Unassembled WGS sequence"/>
</dbReference>
<keyword evidence="7" id="KW-1185">Reference proteome</keyword>
<dbReference type="InterPro" id="IPR035969">
    <property type="entry name" value="Rab-GAP_TBC_sf"/>
</dbReference>
<dbReference type="GO" id="GO:0005096">
    <property type="term" value="F:GTPase activator activity"/>
    <property type="evidence" value="ECO:0007669"/>
    <property type="project" value="UniProtKB-KW"/>
</dbReference>
<keyword evidence="1" id="KW-0343">GTPase activation</keyword>
<dbReference type="STRING" id="13370.A0A448YSB3"/>
<dbReference type="AlphaFoldDB" id="A0A448YSB3"/>
<dbReference type="PANTHER" id="PTHR22957:SF502">
    <property type="entry name" value="SMALL G PROTEIN SIGNALING MODULATOR 2-RELATED"/>
    <property type="match status" value="1"/>
</dbReference>
<dbReference type="Gene3D" id="1.10.8.270">
    <property type="entry name" value="putative rabgap domain of human tbc1 domain family member 14 like domains"/>
    <property type="match status" value="1"/>
</dbReference>
<feature type="region of interest" description="Disordered" evidence="4">
    <location>
        <begin position="88"/>
        <end position="111"/>
    </location>
</feature>
<dbReference type="InterPro" id="IPR000195">
    <property type="entry name" value="Rab-GAP-TBC_dom"/>
</dbReference>
<accession>A0A448YSB3</accession>
<evidence type="ECO:0000256" key="3">
    <source>
        <dbReference type="ARBA" id="ARBA00082648"/>
    </source>
</evidence>
<organism evidence="6 7">
    <name type="scientific">Brettanomyces naardenensis</name>
    <name type="common">Yeast</name>
    <dbReference type="NCBI Taxonomy" id="13370"/>
    <lineage>
        <taxon>Eukaryota</taxon>
        <taxon>Fungi</taxon>
        <taxon>Dikarya</taxon>
        <taxon>Ascomycota</taxon>
        <taxon>Saccharomycotina</taxon>
        <taxon>Pichiomycetes</taxon>
        <taxon>Pichiales</taxon>
        <taxon>Pichiaceae</taxon>
        <taxon>Brettanomyces</taxon>
    </lineage>
</organism>
<proteinExistence type="predicted"/>
<evidence type="ECO:0000256" key="4">
    <source>
        <dbReference type="SAM" id="MobiDB-lite"/>
    </source>
</evidence>
<feature type="domain" description="Rab-GAP TBC" evidence="5">
    <location>
        <begin position="409"/>
        <end position="637"/>
    </location>
</feature>
<dbReference type="PROSITE" id="PS50086">
    <property type="entry name" value="TBC_RABGAP"/>
    <property type="match status" value="1"/>
</dbReference>
<dbReference type="InParanoid" id="A0A448YSB3"/>
<dbReference type="OrthoDB" id="10264062at2759"/>
<dbReference type="FunFam" id="1.10.472.80:FF:000005">
    <property type="entry name" value="TBC1 domain family member 15"/>
    <property type="match status" value="1"/>
</dbReference>
<name>A0A448YSB3_BRENA</name>
<dbReference type="EMBL" id="CAACVR010000056">
    <property type="protein sequence ID" value="VEU23780.1"/>
    <property type="molecule type" value="Genomic_DNA"/>
</dbReference>
<protein>
    <recommendedName>
        <fullName evidence="2">GTPase-activating protein GYP7</fullName>
    </recommendedName>
    <alternativeName>
        <fullName evidence="3">GAP for YPT7</fullName>
    </alternativeName>
</protein>
<evidence type="ECO:0000259" key="5">
    <source>
        <dbReference type="PROSITE" id="PS50086"/>
    </source>
</evidence>
<dbReference type="Gene3D" id="1.10.472.80">
    <property type="entry name" value="Ypt/Rab-GAP domain of gyp1p, domain 3"/>
    <property type="match status" value="1"/>
</dbReference>
<gene>
    <name evidence="6" type="ORF">BRENAR_LOCUS4509</name>
</gene>
<sequence>MVHIVSPRSFPPGKGQLLYVKSKVYVHVTSSKKDNVPGYLVIVKPFPDSPKTDLVVAFIPESDVSQDDVNALDYFDLYGLDGEENNFYGNSNGSTSSATDRGNHNGGGGRSNYPKVARFIERPRMSSMSSFAFGLAISNIFSIQVRPKTTTLWEGSVVLHPKDVLEKVPALFFHDDESAGTKREQKLKSQRFDPFAENSKGGLYWGGDRFVSCMRNYCVLEESTLEKGMYLVNPSKDDTINFIPNVLDESEVGNGPESVGNAVNEFLNGAKWRVLTGLASVTSFAKKQLNGMTQNGSIPAPIRNLLNQPQVRVVGDDFDSANVYLAKWALAVQEEAEKSRKQIVGNDYYRELMESELGNETTVALTPQEVSRARRLKPVSKVEWESQFDSSGRLQITMREVLDRVFHGGLEPEARREAWLFLLKVYPFDTSSEERQQLLASLYESYVEYKNSWKGDLERQDKDAYWKDQKVRIDKDVRRTDREIDIYKGGDPMDVETTGNEDPDDDAGLKNPHLMVLRDILFSYNELNHNLGYVQGMSDLVSPLYYVLRDEPLTFWAFARFMEVMERNFVRDLSGMKEQMLTLTELVQFMMPSLYQHLEQCDSGNLFFFFRMLLVWFKRELSFEDTLKLWEILWTNYYSSQFVLFFSLAILEKHSKIIMNTLNRFDDILKYMNDLSGTLEIDDLLVRAELLFMKFKQVVEMIDRRNAGIGFSAVQGDVDSSLQRIPISKQLRLLLSTEPVIQRENPREVGDPIG</sequence>
<evidence type="ECO:0000313" key="6">
    <source>
        <dbReference type="EMBL" id="VEU23780.1"/>
    </source>
</evidence>